<dbReference type="AlphaFoldDB" id="A0A926JWB3"/>
<evidence type="ECO:0000313" key="3">
    <source>
        <dbReference type="EMBL" id="MBC9798559.1"/>
    </source>
</evidence>
<feature type="domain" description="XdhC Rossmann" evidence="2">
    <location>
        <begin position="208"/>
        <end position="350"/>
    </location>
</feature>
<evidence type="ECO:0000259" key="1">
    <source>
        <dbReference type="Pfam" id="PF02625"/>
    </source>
</evidence>
<dbReference type="InterPro" id="IPR003777">
    <property type="entry name" value="XdhC_CoxI"/>
</dbReference>
<organism evidence="3 4">
    <name type="scientific">Sinomicrobium weinanense</name>
    <dbReference type="NCBI Taxonomy" id="2842200"/>
    <lineage>
        <taxon>Bacteria</taxon>
        <taxon>Pseudomonadati</taxon>
        <taxon>Bacteroidota</taxon>
        <taxon>Flavobacteriia</taxon>
        <taxon>Flavobacteriales</taxon>
        <taxon>Flavobacteriaceae</taxon>
        <taxon>Sinomicrobium</taxon>
    </lineage>
</organism>
<reference evidence="3 4" key="1">
    <citation type="submission" date="2020-09" db="EMBL/GenBank/DDBJ databases">
        <title>Sinomicrobium weinanense sp. nov., a halophilic bacteria isolated from saline-alkali soil.</title>
        <authorList>
            <person name="Wu P."/>
            <person name="Ren H."/>
            <person name="Mei Y."/>
            <person name="Liang Y."/>
            <person name="Chen Z."/>
        </authorList>
    </citation>
    <scope>NUCLEOTIDE SEQUENCE [LARGE SCALE GENOMIC DNA]</scope>
    <source>
        <strain evidence="3 4">FJxs</strain>
    </source>
</reference>
<dbReference type="PANTHER" id="PTHR30388">
    <property type="entry name" value="ALDEHYDE OXIDOREDUCTASE MOLYBDENUM COFACTOR ASSEMBLY PROTEIN"/>
    <property type="match status" value="1"/>
</dbReference>
<feature type="domain" description="XdhC- CoxI" evidence="1">
    <location>
        <begin position="15"/>
        <end position="81"/>
    </location>
</feature>
<dbReference type="Pfam" id="PF02625">
    <property type="entry name" value="XdhC_CoxI"/>
    <property type="match status" value="1"/>
</dbReference>
<evidence type="ECO:0000313" key="4">
    <source>
        <dbReference type="Proteomes" id="UP000653730"/>
    </source>
</evidence>
<comment type="caution">
    <text evidence="3">The sequence shown here is derived from an EMBL/GenBank/DDBJ whole genome shotgun (WGS) entry which is preliminary data.</text>
</comment>
<keyword evidence="4" id="KW-1185">Reference proteome</keyword>
<dbReference type="Gene3D" id="3.40.50.720">
    <property type="entry name" value="NAD(P)-binding Rossmann-like Domain"/>
    <property type="match status" value="1"/>
</dbReference>
<dbReference type="Pfam" id="PF13478">
    <property type="entry name" value="XdhC_C"/>
    <property type="match status" value="1"/>
</dbReference>
<protein>
    <submittedName>
        <fullName evidence="3">XdhC family protein</fullName>
    </submittedName>
</protein>
<accession>A0A926JWB3</accession>
<name>A0A926JWB3_9FLAO</name>
<dbReference type="Proteomes" id="UP000653730">
    <property type="component" value="Unassembled WGS sequence"/>
</dbReference>
<sequence length="386" mass="42988">MKEIKQIIKAYDQARAEGKRTALATVVHVEGSSYRRPGARMLITENGELTGAISGGCLEGDALRKSLLVIMQDHPMLVTYDTSDEDDAFIGVGLGCNGIIQVLIEPVLATVRQNPVELLRKLAEDRSPSVLITLYSLENRRDRAQGTGILLKEEGGWTKEEDPLSLHGALVKEGQTVLQKQESAFRQYRSENSELYAFIEYVPPEIKLIIAGAGNDIFPVVDMAGILGWETTLIDGRPSYANKQRFSSCNIILGEPENALDKVETDHRTAVLLMTHNYNYDKTLIKQLLRRKVKYIGMLGPRKKRERMFGELREEGLDVPEAPENIFSPAGLDIGAETPEEIALSIVSEIKAVFTGREGRSLRDHDGRIHEEGKKTYATDKNKINV</sequence>
<evidence type="ECO:0000259" key="2">
    <source>
        <dbReference type="Pfam" id="PF13478"/>
    </source>
</evidence>
<gene>
    <name evidence="3" type="ORF">IBL28_21515</name>
</gene>
<dbReference type="PANTHER" id="PTHR30388:SF6">
    <property type="entry name" value="XANTHINE DEHYDROGENASE SUBUNIT A-RELATED"/>
    <property type="match status" value="1"/>
</dbReference>
<dbReference type="RefSeq" id="WP_187967674.1">
    <property type="nucleotide sequence ID" value="NZ_JACVDC010000133.1"/>
</dbReference>
<dbReference type="InterPro" id="IPR027051">
    <property type="entry name" value="XdhC_Rossmann_dom"/>
</dbReference>
<proteinExistence type="predicted"/>
<dbReference type="InterPro" id="IPR052698">
    <property type="entry name" value="MoCofactor_Util/Proc"/>
</dbReference>
<dbReference type="EMBL" id="JACVDC010000133">
    <property type="protein sequence ID" value="MBC9798559.1"/>
    <property type="molecule type" value="Genomic_DNA"/>
</dbReference>